<comment type="pathway">
    <text evidence="3">Carbohydrate degradation; glycolysis; pyruvate from D-glyceraldehyde 3-phosphate: step 5/5.</text>
</comment>
<keyword evidence="8" id="KW-0547">Nucleotide-binding</keyword>
<dbReference type="Proteomes" id="UP000710432">
    <property type="component" value="Unassembled WGS sequence"/>
</dbReference>
<evidence type="ECO:0000259" key="14">
    <source>
        <dbReference type="Pfam" id="PF02887"/>
    </source>
</evidence>
<keyword evidence="9 15" id="KW-0418">Kinase</keyword>
<keyword evidence="6" id="KW-0808">Transferase</keyword>
<dbReference type="EMBL" id="JAATJU010026236">
    <property type="protein sequence ID" value="KAH0501991.1"/>
    <property type="molecule type" value="Genomic_DNA"/>
</dbReference>
<proteinExistence type="inferred from homology"/>
<evidence type="ECO:0000256" key="1">
    <source>
        <dbReference type="ARBA" id="ARBA00001946"/>
    </source>
</evidence>
<dbReference type="Pfam" id="PF02887">
    <property type="entry name" value="PK_C"/>
    <property type="match status" value="1"/>
</dbReference>
<reference evidence="15" key="1">
    <citation type="submission" date="2020-03" db="EMBL/GenBank/DDBJ databases">
        <title>Studies in the Genomics of Life Span.</title>
        <authorList>
            <person name="Glass D."/>
        </authorList>
    </citation>
    <scope>NUCLEOTIDE SEQUENCE</scope>
    <source>
        <strain evidence="15">LTLLF</strain>
        <tissue evidence="15">Muscle</tissue>
    </source>
</reference>
<dbReference type="InterPro" id="IPR015795">
    <property type="entry name" value="Pyrv_Knase_C"/>
</dbReference>
<evidence type="ECO:0000256" key="9">
    <source>
        <dbReference type="ARBA" id="ARBA00022777"/>
    </source>
</evidence>
<evidence type="ECO:0000256" key="12">
    <source>
        <dbReference type="ARBA" id="ARBA00023152"/>
    </source>
</evidence>
<dbReference type="GO" id="GO:0005524">
    <property type="term" value="F:ATP binding"/>
    <property type="evidence" value="ECO:0007669"/>
    <property type="project" value="UniProtKB-KW"/>
</dbReference>
<evidence type="ECO:0000256" key="4">
    <source>
        <dbReference type="ARBA" id="ARBA00008663"/>
    </source>
</evidence>
<evidence type="ECO:0000256" key="8">
    <source>
        <dbReference type="ARBA" id="ARBA00022741"/>
    </source>
</evidence>
<name>A0A8J6FZW5_MICOH</name>
<keyword evidence="10" id="KW-0067">ATP-binding</keyword>
<dbReference type="AlphaFoldDB" id="A0A8J6FZW5"/>
<evidence type="ECO:0000256" key="11">
    <source>
        <dbReference type="ARBA" id="ARBA00022842"/>
    </source>
</evidence>
<keyword evidence="12" id="KW-0324">Glycolysis</keyword>
<dbReference type="GO" id="GO:0030955">
    <property type="term" value="F:potassium ion binding"/>
    <property type="evidence" value="ECO:0007669"/>
    <property type="project" value="InterPro"/>
</dbReference>
<dbReference type="EC" id="2.7.1.40" evidence="5"/>
<protein>
    <recommendedName>
        <fullName evidence="5">pyruvate kinase</fullName>
        <ecNumber evidence="5">2.7.1.40</ecNumber>
    </recommendedName>
</protein>
<comment type="similarity">
    <text evidence="4">Belongs to the pyruvate kinase family.</text>
</comment>
<accession>A0A8J6FZW5</accession>
<dbReference type="GO" id="GO:0004743">
    <property type="term" value="F:pyruvate kinase activity"/>
    <property type="evidence" value="ECO:0007669"/>
    <property type="project" value="UniProtKB-EC"/>
</dbReference>
<gene>
    <name evidence="15" type="ORF">LTLLF_194130</name>
</gene>
<evidence type="ECO:0000313" key="16">
    <source>
        <dbReference type="Proteomes" id="UP000710432"/>
    </source>
</evidence>
<dbReference type="FunFam" id="3.40.1380.20:FF:000001">
    <property type="entry name" value="Pyruvate kinase"/>
    <property type="match status" value="1"/>
</dbReference>
<evidence type="ECO:0000256" key="13">
    <source>
        <dbReference type="ARBA" id="ARBA00023317"/>
    </source>
</evidence>
<keyword evidence="11" id="KW-0460">Magnesium</keyword>
<dbReference type="PANTHER" id="PTHR11817">
    <property type="entry name" value="PYRUVATE KINASE"/>
    <property type="match status" value="1"/>
</dbReference>
<dbReference type="Gene3D" id="3.40.1380.20">
    <property type="entry name" value="Pyruvate kinase, C-terminal domain"/>
    <property type="match status" value="1"/>
</dbReference>
<comment type="caution">
    <text evidence="15">The sequence shown here is derived from an EMBL/GenBank/DDBJ whole genome shotgun (WGS) entry which is preliminary data.</text>
</comment>
<keyword evidence="7" id="KW-0479">Metal-binding</keyword>
<evidence type="ECO:0000256" key="6">
    <source>
        <dbReference type="ARBA" id="ARBA00022679"/>
    </source>
</evidence>
<evidence type="ECO:0000256" key="2">
    <source>
        <dbReference type="ARBA" id="ARBA00001958"/>
    </source>
</evidence>
<dbReference type="InterPro" id="IPR036918">
    <property type="entry name" value="Pyrv_Knase_C_sf"/>
</dbReference>
<sequence length="198" mass="21593">MLSGETAKRTYTLEAVRMQHLIDRPHRAAALGAVEASFKCCSGAIIMLTKCGRSAHQVARYRPRAPIIAVTRNPQTARQAHLYRGIFPVLCKDAVQDTWAEDVDLRVNLAINVGKARGFFKKGDVVIVLTGWRPGSGFTNTVCIVPVPWSTGSLWKPSSSPCPIPSPIPSIRPATLVVLTLGQSVALVGWDTLENYCR</sequence>
<dbReference type="GO" id="GO:0016301">
    <property type="term" value="F:kinase activity"/>
    <property type="evidence" value="ECO:0007669"/>
    <property type="project" value="UniProtKB-KW"/>
</dbReference>
<dbReference type="SUPFAM" id="SSF52935">
    <property type="entry name" value="PK C-terminal domain-like"/>
    <property type="match status" value="1"/>
</dbReference>
<evidence type="ECO:0000256" key="10">
    <source>
        <dbReference type="ARBA" id="ARBA00022840"/>
    </source>
</evidence>
<evidence type="ECO:0000256" key="3">
    <source>
        <dbReference type="ARBA" id="ARBA00004997"/>
    </source>
</evidence>
<feature type="domain" description="Pyruvate kinase C-terminal" evidence="14">
    <location>
        <begin position="28"/>
        <end position="145"/>
    </location>
</feature>
<keyword evidence="13 15" id="KW-0670">Pyruvate</keyword>
<evidence type="ECO:0000256" key="5">
    <source>
        <dbReference type="ARBA" id="ARBA00012142"/>
    </source>
</evidence>
<evidence type="ECO:0000256" key="7">
    <source>
        <dbReference type="ARBA" id="ARBA00022723"/>
    </source>
</evidence>
<evidence type="ECO:0000313" key="15">
    <source>
        <dbReference type="EMBL" id="KAH0501991.1"/>
    </source>
</evidence>
<organism evidence="15 16">
    <name type="scientific">Microtus ochrogaster</name>
    <name type="common">Prairie vole</name>
    <dbReference type="NCBI Taxonomy" id="79684"/>
    <lineage>
        <taxon>Eukaryota</taxon>
        <taxon>Metazoa</taxon>
        <taxon>Chordata</taxon>
        <taxon>Craniata</taxon>
        <taxon>Vertebrata</taxon>
        <taxon>Euteleostomi</taxon>
        <taxon>Mammalia</taxon>
        <taxon>Eutheria</taxon>
        <taxon>Euarchontoglires</taxon>
        <taxon>Glires</taxon>
        <taxon>Rodentia</taxon>
        <taxon>Myomorpha</taxon>
        <taxon>Muroidea</taxon>
        <taxon>Cricetidae</taxon>
        <taxon>Arvicolinae</taxon>
        <taxon>Microtus</taxon>
    </lineage>
</organism>
<comment type="cofactor">
    <cofactor evidence="1">
        <name>Mg(2+)</name>
        <dbReference type="ChEBI" id="CHEBI:18420"/>
    </cofactor>
</comment>
<dbReference type="InterPro" id="IPR001697">
    <property type="entry name" value="Pyr_Knase"/>
</dbReference>
<comment type="cofactor">
    <cofactor evidence="2">
        <name>K(+)</name>
        <dbReference type="ChEBI" id="CHEBI:29103"/>
    </cofactor>
</comment>
<dbReference type="GO" id="GO:0000287">
    <property type="term" value="F:magnesium ion binding"/>
    <property type="evidence" value="ECO:0007669"/>
    <property type="project" value="InterPro"/>
</dbReference>